<evidence type="ECO:0000259" key="3">
    <source>
        <dbReference type="Pfam" id="PF13472"/>
    </source>
</evidence>
<dbReference type="Pfam" id="PF13517">
    <property type="entry name" value="FG-GAP_3"/>
    <property type="match status" value="1"/>
</dbReference>
<dbReference type="InterPro" id="IPR036514">
    <property type="entry name" value="SGNH_hydro_sf"/>
</dbReference>
<dbReference type="PANTHER" id="PTHR30383">
    <property type="entry name" value="THIOESTERASE 1/PROTEASE 1/LYSOPHOSPHOLIPASE L1"/>
    <property type="match status" value="1"/>
</dbReference>
<accession>A0A084B7R6</accession>
<feature type="region of interest" description="Disordered" evidence="2">
    <location>
        <begin position="240"/>
        <end position="260"/>
    </location>
</feature>
<gene>
    <name evidence="4" type="ORF">S7711_09131</name>
</gene>
<keyword evidence="1" id="KW-0732">Signal</keyword>
<dbReference type="Pfam" id="PF13472">
    <property type="entry name" value="Lipase_GDSL_2"/>
    <property type="match status" value="1"/>
</dbReference>
<dbReference type="Gene3D" id="3.40.50.1110">
    <property type="entry name" value="SGNH hydrolase"/>
    <property type="match status" value="1"/>
</dbReference>
<evidence type="ECO:0000256" key="1">
    <source>
        <dbReference type="ARBA" id="ARBA00022729"/>
    </source>
</evidence>
<dbReference type="GO" id="GO:0004622">
    <property type="term" value="F:phosphatidylcholine lysophospholipase activity"/>
    <property type="evidence" value="ECO:0007669"/>
    <property type="project" value="TreeGrafter"/>
</dbReference>
<dbReference type="PANTHER" id="PTHR30383:SF31">
    <property type="entry name" value="SGNH HYDROLASE-TYPE ESTERASE DOMAIN-CONTAINING PROTEIN-RELATED"/>
    <property type="match status" value="1"/>
</dbReference>
<dbReference type="InterPro" id="IPR013830">
    <property type="entry name" value="SGNH_hydro"/>
</dbReference>
<evidence type="ECO:0000313" key="4">
    <source>
        <dbReference type="EMBL" id="KEY73595.1"/>
    </source>
</evidence>
<dbReference type="HOGENOM" id="CLU_005594_1_0_1"/>
<dbReference type="Gene3D" id="2.130.10.130">
    <property type="entry name" value="Integrin alpha, N-terminal"/>
    <property type="match status" value="1"/>
</dbReference>
<feature type="domain" description="SGNH hydrolase-type esterase" evidence="3">
    <location>
        <begin position="3"/>
        <end position="197"/>
    </location>
</feature>
<protein>
    <recommendedName>
        <fullName evidence="3">SGNH hydrolase-type esterase domain-containing protein</fullName>
    </recommendedName>
</protein>
<dbReference type="InterPro" id="IPR013517">
    <property type="entry name" value="FG-GAP"/>
</dbReference>
<evidence type="ECO:0000256" key="2">
    <source>
        <dbReference type="SAM" id="MobiDB-lite"/>
    </source>
</evidence>
<proteinExistence type="predicted"/>
<sequence length="1047" mass="115526">MPLGASIMEGLKSSTHAGLRQPLRSALRFGGWDVNMVGSRNHGTGFRDNDQEAQSGAKLNNVLAYFKGGKNFKPNIVIINVGTNNANDNDGVGQAYDLMDEILNEIWNSPDMSQTCIILSTLLPTNHGTGRTHRLTMNDAYRRLVQDRGVRDAKCIFLADMEPEGAGKNFMGLSENVWAEDEKGGTVIHPNDEGYRRMAYIFYAAIRRALAADRVKPAAPMTISDNGFCDKISGKGDYAANTQKGSGEGDGTYSHSSQGPSIRAEIESQWDRNQWRFARLFNRQYDDLVGWYEFGPNDHRFGVWKNSANGQGAYNKIGDLLGNIYCIPRGLHFADVNGDGLDDIVCVSPTGDLHMSLNLGNGGGNTPPSFRYIGSIKTGEAPQDRIRLADIDGDGRVDYGVVADNGQVRFWRNGGTGEKPEYWQALGVRSTMAPGDSGNANLAGIRFADINGDGRDDWMYMRGDGRTTTYTNARSCKKGRDGDGPHVAWRQAFLSGASSGPSHGGIGYLQTQAEDWRSKIHFARVYGTKPAFGNLGVQDYVYIKSEKVTDNNYKVTVNVWKNLGSGGTKLEADGNKYCSMHGWDNGRSDYVWVHSDGRMDLYPHAGKRFVSGGESYWSPWVPGFWRPPGGVQVDRRNLHLADWDGDGACDIMWVDPNRNNRVRVFINKYPRDKRWVCEEIAAPDLQCNAKDGIGIHDVAVRFAQINTSKKADYLCINPDGLVRARMHGADDGWSDMMQIKRADGADRANLRFADVNGDGLDDIIWVDKFTGDASVWYNGGRHANPSANSGSYYIWRKGSGNAYGGSYAGTCQNFVNLDSNPRADLHSIMGTWTNNAETWYSPTCGFFDNRGDDEGGVRDPQLPIQPGNPLTNPAPKCVAARTYVHSRILINDVITMELWAAGIKVCQRRAAEFFLDNEDYYQWDCPDLENSEIIWEVGARENGKQITIKSTLLYLLGDAGGLFSFPQFSWANSHRPCVAKSTSGLVIQEYGTSMQNTNFETWCGVFGDDGCQAEDSSFESCSFTPDSCNNGESCELCDGKVTCDSPP</sequence>
<dbReference type="EMBL" id="KL647817">
    <property type="protein sequence ID" value="KEY73595.1"/>
    <property type="molecule type" value="Genomic_DNA"/>
</dbReference>
<dbReference type="SUPFAM" id="SSF69318">
    <property type="entry name" value="Integrin alpha N-terminal domain"/>
    <property type="match status" value="2"/>
</dbReference>
<dbReference type="SUPFAM" id="SSF52266">
    <property type="entry name" value="SGNH hydrolase"/>
    <property type="match status" value="1"/>
</dbReference>
<organism evidence="4 5">
    <name type="scientific">Stachybotrys chartarum (strain CBS 109288 / IBT 7711)</name>
    <name type="common">Toxic black mold</name>
    <name type="synonym">Stilbospora chartarum</name>
    <dbReference type="NCBI Taxonomy" id="1280523"/>
    <lineage>
        <taxon>Eukaryota</taxon>
        <taxon>Fungi</taxon>
        <taxon>Dikarya</taxon>
        <taxon>Ascomycota</taxon>
        <taxon>Pezizomycotina</taxon>
        <taxon>Sordariomycetes</taxon>
        <taxon>Hypocreomycetidae</taxon>
        <taxon>Hypocreales</taxon>
        <taxon>Stachybotryaceae</taxon>
        <taxon>Stachybotrys</taxon>
    </lineage>
</organism>
<evidence type="ECO:0000313" key="5">
    <source>
        <dbReference type="Proteomes" id="UP000028045"/>
    </source>
</evidence>
<name>A0A084B7R6_STACB</name>
<dbReference type="InterPro" id="IPR051532">
    <property type="entry name" value="Ester_Hydrolysis_Enzymes"/>
</dbReference>
<keyword evidence="5" id="KW-1185">Reference proteome</keyword>
<dbReference type="InterPro" id="IPR028994">
    <property type="entry name" value="Integrin_alpha_N"/>
</dbReference>
<reference evidence="4 5" key="1">
    <citation type="journal article" date="2014" name="BMC Genomics">
        <title>Comparative genome sequencing reveals chemotype-specific gene clusters in the toxigenic black mold Stachybotrys.</title>
        <authorList>
            <person name="Semeiks J."/>
            <person name="Borek D."/>
            <person name="Otwinowski Z."/>
            <person name="Grishin N.V."/>
        </authorList>
    </citation>
    <scope>NUCLEOTIDE SEQUENCE [LARGE SCALE GENOMIC DNA]</scope>
    <source>
        <strain evidence="5">CBS 109288 / IBT 7711</strain>
    </source>
</reference>
<dbReference type="AlphaFoldDB" id="A0A084B7R6"/>
<dbReference type="Proteomes" id="UP000028045">
    <property type="component" value="Unassembled WGS sequence"/>
</dbReference>
<dbReference type="OrthoDB" id="3915838at2759"/>